<protein>
    <submittedName>
        <fullName evidence="1">Uncharacterized protein</fullName>
    </submittedName>
</protein>
<dbReference type="EMBL" id="JBIASD010000044">
    <property type="protein sequence ID" value="MFF3671327.1"/>
    <property type="molecule type" value="Genomic_DNA"/>
</dbReference>
<evidence type="ECO:0000313" key="1">
    <source>
        <dbReference type="EMBL" id="MFF3671327.1"/>
    </source>
</evidence>
<name>A0ABW6T4P9_9ACTN</name>
<proteinExistence type="predicted"/>
<comment type="caution">
    <text evidence="1">The sequence shown here is derived from an EMBL/GenBank/DDBJ whole genome shotgun (WGS) entry which is preliminary data.</text>
</comment>
<accession>A0ABW6T4P9</accession>
<dbReference type="RefSeq" id="WP_387417512.1">
    <property type="nucleotide sequence ID" value="NZ_JBIASD010000044.1"/>
</dbReference>
<gene>
    <name evidence="1" type="ORF">ACFYXI_37660</name>
</gene>
<sequence>MEFQDALLLKAAQFCPADVRTEEAGISVADVLEYLEHDEWETALLLLEDLGDAYPQPPEFWTLLADAARLMWLESHVVWCEWRRGEARTGAFRAELCLLRTEDGGRATPIPAGGLLRPMWDIGRRTPDGEPPLSIASLWIEGRAPLEPGGCTSVRLLPLTPDHWKHLKAGDVITMHEMRPPPERHASSRSCRL</sequence>
<keyword evidence="2" id="KW-1185">Reference proteome</keyword>
<organism evidence="1 2">
    <name type="scientific">Microtetraspora malaysiensis</name>
    <dbReference type="NCBI Taxonomy" id="161358"/>
    <lineage>
        <taxon>Bacteria</taxon>
        <taxon>Bacillati</taxon>
        <taxon>Actinomycetota</taxon>
        <taxon>Actinomycetes</taxon>
        <taxon>Streptosporangiales</taxon>
        <taxon>Streptosporangiaceae</taxon>
        <taxon>Microtetraspora</taxon>
    </lineage>
</organism>
<dbReference type="Proteomes" id="UP001602013">
    <property type="component" value="Unassembled WGS sequence"/>
</dbReference>
<evidence type="ECO:0000313" key="2">
    <source>
        <dbReference type="Proteomes" id="UP001602013"/>
    </source>
</evidence>
<reference evidence="1 2" key="1">
    <citation type="submission" date="2024-10" db="EMBL/GenBank/DDBJ databases">
        <title>The Natural Products Discovery Center: Release of the First 8490 Sequenced Strains for Exploring Actinobacteria Biosynthetic Diversity.</title>
        <authorList>
            <person name="Kalkreuter E."/>
            <person name="Kautsar S.A."/>
            <person name="Yang D."/>
            <person name="Bader C.D."/>
            <person name="Teijaro C.N."/>
            <person name="Fluegel L."/>
            <person name="Davis C.M."/>
            <person name="Simpson J.R."/>
            <person name="Lauterbach L."/>
            <person name="Steele A.D."/>
            <person name="Gui C."/>
            <person name="Meng S."/>
            <person name="Li G."/>
            <person name="Viehrig K."/>
            <person name="Ye F."/>
            <person name="Su P."/>
            <person name="Kiefer A.F."/>
            <person name="Nichols A."/>
            <person name="Cepeda A.J."/>
            <person name="Yan W."/>
            <person name="Fan B."/>
            <person name="Jiang Y."/>
            <person name="Adhikari A."/>
            <person name="Zheng C.-J."/>
            <person name="Schuster L."/>
            <person name="Cowan T.M."/>
            <person name="Smanski M.J."/>
            <person name="Chevrette M.G."/>
            <person name="De Carvalho L.P.S."/>
            <person name="Shen B."/>
        </authorList>
    </citation>
    <scope>NUCLEOTIDE SEQUENCE [LARGE SCALE GENOMIC DNA]</scope>
    <source>
        <strain evidence="1 2">NPDC002173</strain>
    </source>
</reference>